<reference evidence="2 3" key="1">
    <citation type="submission" date="2020-02" db="EMBL/GenBank/DDBJ databases">
        <title>Draft genome sequence of Haematococcus lacustris strain NIES-144.</title>
        <authorList>
            <person name="Morimoto D."/>
            <person name="Nakagawa S."/>
            <person name="Yoshida T."/>
            <person name="Sawayama S."/>
        </authorList>
    </citation>
    <scope>NUCLEOTIDE SEQUENCE [LARGE SCALE GENOMIC DNA]</scope>
    <source>
        <strain evidence="2 3">NIES-144</strain>
    </source>
</reference>
<gene>
    <name evidence="2" type="ORF">HaLaN_24170</name>
</gene>
<protein>
    <recommendedName>
        <fullName evidence="4">Secreted protein</fullName>
    </recommendedName>
</protein>
<evidence type="ECO:0008006" key="4">
    <source>
        <dbReference type="Google" id="ProtNLM"/>
    </source>
</evidence>
<evidence type="ECO:0000256" key="1">
    <source>
        <dbReference type="SAM" id="SignalP"/>
    </source>
</evidence>
<dbReference type="AlphaFoldDB" id="A0A699ZTS0"/>
<accession>A0A699ZTS0</accession>
<comment type="caution">
    <text evidence="2">The sequence shown here is derived from an EMBL/GenBank/DDBJ whole genome shotgun (WGS) entry which is preliminary data.</text>
</comment>
<feature type="non-terminal residue" evidence="2">
    <location>
        <position position="1"/>
    </location>
</feature>
<feature type="chain" id="PRO_5025666457" description="Secreted protein" evidence="1">
    <location>
        <begin position="21"/>
        <end position="127"/>
    </location>
</feature>
<keyword evidence="3" id="KW-1185">Reference proteome</keyword>
<name>A0A699ZTS0_HAELA</name>
<organism evidence="2 3">
    <name type="scientific">Haematococcus lacustris</name>
    <name type="common">Green alga</name>
    <name type="synonym">Haematococcus pluvialis</name>
    <dbReference type="NCBI Taxonomy" id="44745"/>
    <lineage>
        <taxon>Eukaryota</taxon>
        <taxon>Viridiplantae</taxon>
        <taxon>Chlorophyta</taxon>
        <taxon>core chlorophytes</taxon>
        <taxon>Chlorophyceae</taxon>
        <taxon>CS clade</taxon>
        <taxon>Chlamydomonadales</taxon>
        <taxon>Haematococcaceae</taxon>
        <taxon>Haematococcus</taxon>
    </lineage>
</organism>
<dbReference type="EMBL" id="BLLF01003016">
    <property type="protein sequence ID" value="GFH26083.1"/>
    <property type="molecule type" value="Genomic_DNA"/>
</dbReference>
<dbReference type="Proteomes" id="UP000485058">
    <property type="component" value="Unassembled WGS sequence"/>
</dbReference>
<sequence>SNAIVLLSFLLTFIPVPVRGANRPQFALPLVTPAIGCTPVAQEIPFLLIFAPMRPPIGQHATVLLRPSTHRYHLPGWGRDRDGGLLMNLCHVQVAAKLRNCRLHRMLGSLMPVTSEQPRAARFGQKH</sequence>
<proteinExistence type="predicted"/>
<evidence type="ECO:0000313" key="3">
    <source>
        <dbReference type="Proteomes" id="UP000485058"/>
    </source>
</evidence>
<evidence type="ECO:0000313" key="2">
    <source>
        <dbReference type="EMBL" id="GFH26083.1"/>
    </source>
</evidence>
<keyword evidence="1" id="KW-0732">Signal</keyword>
<feature type="non-terminal residue" evidence="2">
    <location>
        <position position="127"/>
    </location>
</feature>
<feature type="signal peptide" evidence="1">
    <location>
        <begin position="1"/>
        <end position="20"/>
    </location>
</feature>